<evidence type="ECO:0000313" key="2">
    <source>
        <dbReference type="Proteomes" id="UP001148312"/>
    </source>
</evidence>
<sequence length="107" mass="11695">MQLASKNQVAKYSSTVLALEHSPTSHYRPSYNQPPANEPVAGEGGSIFLVCIEYRLLIGPGGPPFHCQMPTVELVSRALLPYDLKSTSLPMTAQTVLCLRLPEDVVR</sequence>
<name>A0A9X0BSH1_9EURO</name>
<organism evidence="1 2">
    <name type="scientific">Penicillium diatomitis</name>
    <dbReference type="NCBI Taxonomy" id="2819901"/>
    <lineage>
        <taxon>Eukaryota</taxon>
        <taxon>Fungi</taxon>
        <taxon>Dikarya</taxon>
        <taxon>Ascomycota</taxon>
        <taxon>Pezizomycotina</taxon>
        <taxon>Eurotiomycetes</taxon>
        <taxon>Eurotiomycetidae</taxon>
        <taxon>Eurotiales</taxon>
        <taxon>Aspergillaceae</taxon>
        <taxon>Penicillium</taxon>
    </lineage>
</organism>
<protein>
    <submittedName>
        <fullName evidence="1">Uncharacterized protein</fullName>
    </submittedName>
</protein>
<reference evidence="1" key="1">
    <citation type="submission" date="2022-12" db="EMBL/GenBank/DDBJ databases">
        <authorList>
            <person name="Petersen C."/>
        </authorList>
    </citation>
    <scope>NUCLEOTIDE SEQUENCE</scope>
    <source>
        <strain evidence="1">IBT 30728</strain>
    </source>
</reference>
<evidence type="ECO:0000313" key="1">
    <source>
        <dbReference type="EMBL" id="KAJ5481084.1"/>
    </source>
</evidence>
<accession>A0A9X0BSH1</accession>
<dbReference type="AlphaFoldDB" id="A0A9X0BSH1"/>
<dbReference type="EMBL" id="JAPWDQ010000009">
    <property type="protein sequence ID" value="KAJ5481084.1"/>
    <property type="molecule type" value="Genomic_DNA"/>
</dbReference>
<proteinExistence type="predicted"/>
<reference evidence="1" key="2">
    <citation type="journal article" date="2023" name="IMA Fungus">
        <title>Comparative genomic study of the Penicillium genus elucidates a diverse pangenome and 15 lateral gene transfer events.</title>
        <authorList>
            <person name="Petersen C."/>
            <person name="Sorensen T."/>
            <person name="Nielsen M.R."/>
            <person name="Sondergaard T.E."/>
            <person name="Sorensen J.L."/>
            <person name="Fitzpatrick D.A."/>
            <person name="Frisvad J.C."/>
            <person name="Nielsen K.L."/>
        </authorList>
    </citation>
    <scope>NUCLEOTIDE SEQUENCE</scope>
    <source>
        <strain evidence="1">IBT 30728</strain>
    </source>
</reference>
<gene>
    <name evidence="1" type="ORF">N7539_006978</name>
</gene>
<dbReference type="GeneID" id="81626828"/>
<comment type="caution">
    <text evidence="1">The sequence shown here is derived from an EMBL/GenBank/DDBJ whole genome shotgun (WGS) entry which is preliminary data.</text>
</comment>
<keyword evidence="2" id="KW-1185">Reference proteome</keyword>
<dbReference type="RefSeq" id="XP_056788514.1">
    <property type="nucleotide sequence ID" value="XM_056936579.1"/>
</dbReference>
<dbReference type="Proteomes" id="UP001148312">
    <property type="component" value="Unassembled WGS sequence"/>
</dbReference>